<dbReference type="PANTHER" id="PTHR43401">
    <property type="entry name" value="L-THREONINE 3-DEHYDROGENASE"/>
    <property type="match status" value="1"/>
</dbReference>
<evidence type="ECO:0000256" key="1">
    <source>
        <dbReference type="ARBA" id="ARBA00023002"/>
    </source>
</evidence>
<proteinExistence type="predicted"/>
<dbReference type="SUPFAM" id="SSF51735">
    <property type="entry name" value="NAD(P)-binding Rossmann-fold domains"/>
    <property type="match status" value="1"/>
</dbReference>
<evidence type="ECO:0000313" key="3">
    <source>
        <dbReference type="EMBL" id="OAM91056.1"/>
    </source>
</evidence>
<dbReference type="InterPro" id="IPR036291">
    <property type="entry name" value="NAD(P)-bd_dom_sf"/>
</dbReference>
<sequence length="185" mass="19301">MVGLLAAQVLRADGVRDVVIQDLNAERAARASHCGLKAVAGASGQGLAAALDALGGPPDCIVEATGVPALVPVALAAVKRGGDVLILGSPRGPQEIDLYKQVHLKGASLIGVHETMVPNYAAAGRPSRHELIRQAFHWIRTRQVVVDSLITQVVPPSGLPAIYERLACDKTTMLGVAVDWTGLVK</sequence>
<reference evidence="3 4" key="1">
    <citation type="submission" date="2016-01" db="EMBL/GenBank/DDBJ databases">
        <title>High potential of lignocellulose degradation of a new Verrucomicrobia species.</title>
        <authorList>
            <person name="Wang Y."/>
            <person name="Shi Y."/>
            <person name="Qiu Z."/>
            <person name="Liu S."/>
            <person name="Yang H."/>
        </authorList>
    </citation>
    <scope>NUCLEOTIDE SEQUENCE [LARGE SCALE GENOMIC DNA]</scope>
    <source>
        <strain evidence="3 4">TSB47</strain>
    </source>
</reference>
<dbReference type="Gene3D" id="3.40.50.720">
    <property type="entry name" value="NAD(P)-binding Rossmann-like Domain"/>
    <property type="match status" value="1"/>
</dbReference>
<dbReference type="Gene3D" id="3.90.180.10">
    <property type="entry name" value="Medium-chain alcohol dehydrogenases, catalytic domain"/>
    <property type="match status" value="1"/>
</dbReference>
<dbReference type="GO" id="GO:0016491">
    <property type="term" value="F:oxidoreductase activity"/>
    <property type="evidence" value="ECO:0007669"/>
    <property type="project" value="UniProtKB-KW"/>
</dbReference>
<dbReference type="Pfam" id="PF00107">
    <property type="entry name" value="ADH_zinc_N"/>
    <property type="match status" value="1"/>
</dbReference>
<accession>A0A178IPN6</accession>
<comment type="caution">
    <text evidence="3">The sequence shown here is derived from an EMBL/GenBank/DDBJ whole genome shotgun (WGS) entry which is preliminary data.</text>
</comment>
<dbReference type="AlphaFoldDB" id="A0A178IPN6"/>
<dbReference type="PANTHER" id="PTHR43401:SF2">
    <property type="entry name" value="L-THREONINE 3-DEHYDROGENASE"/>
    <property type="match status" value="1"/>
</dbReference>
<dbReference type="InterPro" id="IPR013149">
    <property type="entry name" value="ADH-like_C"/>
</dbReference>
<keyword evidence="1" id="KW-0560">Oxidoreductase</keyword>
<keyword evidence="4" id="KW-1185">Reference proteome</keyword>
<feature type="domain" description="Alcohol dehydrogenase-like C-terminal" evidence="2">
    <location>
        <begin position="2"/>
        <end position="116"/>
    </location>
</feature>
<organism evidence="3 4">
    <name type="scientific">Termitidicoccus mucosus</name>
    <dbReference type="NCBI Taxonomy" id="1184151"/>
    <lineage>
        <taxon>Bacteria</taxon>
        <taxon>Pseudomonadati</taxon>
        <taxon>Verrucomicrobiota</taxon>
        <taxon>Opitutia</taxon>
        <taxon>Opitutales</taxon>
        <taxon>Opitutaceae</taxon>
        <taxon>Termitidicoccus</taxon>
    </lineage>
</organism>
<dbReference type="EMBL" id="LRRQ01000042">
    <property type="protein sequence ID" value="OAM91056.1"/>
    <property type="molecule type" value="Genomic_DNA"/>
</dbReference>
<protein>
    <recommendedName>
        <fullName evidence="2">Alcohol dehydrogenase-like C-terminal domain-containing protein</fullName>
    </recommendedName>
</protein>
<dbReference type="STRING" id="1184151.AW736_05350"/>
<dbReference type="InterPro" id="IPR050129">
    <property type="entry name" value="Zn_alcohol_dh"/>
</dbReference>
<dbReference type="Proteomes" id="UP000078486">
    <property type="component" value="Unassembled WGS sequence"/>
</dbReference>
<evidence type="ECO:0000313" key="4">
    <source>
        <dbReference type="Proteomes" id="UP000078486"/>
    </source>
</evidence>
<evidence type="ECO:0000259" key="2">
    <source>
        <dbReference type="Pfam" id="PF00107"/>
    </source>
</evidence>
<gene>
    <name evidence="3" type="ORF">AW736_05350</name>
</gene>
<name>A0A178IPN6_9BACT</name>